<evidence type="ECO:0000256" key="1">
    <source>
        <dbReference type="ARBA" id="ARBA00001974"/>
    </source>
</evidence>
<keyword evidence="3" id="KW-0274">FAD</keyword>
<dbReference type="InterPro" id="IPR002938">
    <property type="entry name" value="FAD-bd"/>
</dbReference>
<evidence type="ECO:0000313" key="6">
    <source>
        <dbReference type="Proteomes" id="UP000548476"/>
    </source>
</evidence>
<comment type="cofactor">
    <cofactor evidence="1">
        <name>FAD</name>
        <dbReference type="ChEBI" id="CHEBI:57692"/>
    </cofactor>
</comment>
<organism evidence="5 6">
    <name type="scientific">Phytomonospora endophytica</name>
    <dbReference type="NCBI Taxonomy" id="714109"/>
    <lineage>
        <taxon>Bacteria</taxon>
        <taxon>Bacillati</taxon>
        <taxon>Actinomycetota</taxon>
        <taxon>Actinomycetes</taxon>
        <taxon>Micromonosporales</taxon>
        <taxon>Micromonosporaceae</taxon>
        <taxon>Phytomonospora</taxon>
    </lineage>
</organism>
<comment type="caution">
    <text evidence="5">The sequence shown here is derived from an EMBL/GenBank/DDBJ whole genome shotgun (WGS) entry which is preliminary data.</text>
</comment>
<accession>A0A841FM54</accession>
<evidence type="ECO:0000256" key="3">
    <source>
        <dbReference type="ARBA" id="ARBA00022827"/>
    </source>
</evidence>
<evidence type="ECO:0000256" key="2">
    <source>
        <dbReference type="ARBA" id="ARBA00022630"/>
    </source>
</evidence>
<dbReference type="Proteomes" id="UP000548476">
    <property type="component" value="Unassembled WGS sequence"/>
</dbReference>
<dbReference type="PRINTS" id="PR00420">
    <property type="entry name" value="RNGMNOXGNASE"/>
</dbReference>
<evidence type="ECO:0000259" key="4">
    <source>
        <dbReference type="Pfam" id="PF01494"/>
    </source>
</evidence>
<evidence type="ECO:0000313" key="5">
    <source>
        <dbReference type="EMBL" id="MBB6033030.1"/>
    </source>
</evidence>
<dbReference type="Pfam" id="PF01494">
    <property type="entry name" value="FAD_binding_3"/>
    <property type="match status" value="1"/>
</dbReference>
<dbReference type="GO" id="GO:0071949">
    <property type="term" value="F:FAD binding"/>
    <property type="evidence" value="ECO:0007669"/>
    <property type="project" value="InterPro"/>
</dbReference>
<protein>
    <submittedName>
        <fullName evidence="5">2-polyprenyl-6-methoxyphenol hydroxylase-like FAD-dependent oxidoreductase</fullName>
    </submittedName>
</protein>
<dbReference type="PANTHER" id="PTHR43004:SF19">
    <property type="entry name" value="BINDING MONOOXYGENASE, PUTATIVE (JCVI)-RELATED"/>
    <property type="match status" value="1"/>
</dbReference>
<name>A0A841FM54_9ACTN</name>
<dbReference type="RefSeq" id="WP_184785948.1">
    <property type="nucleotide sequence ID" value="NZ_BONT01000022.1"/>
</dbReference>
<keyword evidence="2" id="KW-0285">Flavoprotein</keyword>
<dbReference type="Gene3D" id="3.30.70.2450">
    <property type="match status" value="1"/>
</dbReference>
<dbReference type="EMBL" id="JACHGT010000002">
    <property type="protein sequence ID" value="MBB6033030.1"/>
    <property type="molecule type" value="Genomic_DNA"/>
</dbReference>
<dbReference type="SUPFAM" id="SSF51905">
    <property type="entry name" value="FAD/NAD(P)-binding domain"/>
    <property type="match status" value="1"/>
</dbReference>
<dbReference type="InterPro" id="IPR050641">
    <property type="entry name" value="RIFMO-like"/>
</dbReference>
<proteinExistence type="predicted"/>
<keyword evidence="6" id="KW-1185">Reference proteome</keyword>
<dbReference type="Gene3D" id="3.40.30.120">
    <property type="match status" value="1"/>
</dbReference>
<dbReference type="AlphaFoldDB" id="A0A841FM54"/>
<sequence length="548" mass="58128">MAIDTVGTDVLVIGAGPTGLTLAAELRRHGASVVLADAGGRAERVARGSGAVVLHARTLELLGPHGVAGELARRGHRAHAVHLVAGPRRTASIELHRLDTAHPYVLVLPQPALEEALLDHADVRWHHRVEELTDHATGVGAVLQGPGGPVTVHARYAVDCGGADSVLAAGLGVTARGGTTSVAVSADVRVDGDFAAGVVTAYSAPTGVVLLLPYRDGHVRVSVLDLTGTPPEPTLTGMQEAVDAIAPIPLRLSDPRWIGRHETTPRLLDHYRAGRVFFAGDAAHRFAPIAGLGLNVGIQDAVNLGWKLAYVCRGLASDSLLHTYHAERHGAGAKAMRAAESLNGLLRKQSVSPLVRNLTGPVMRRLLATETVQDRFGTLFSQLGLHYRQTPFSRSHREHGARAAGDRVPDVLTASIGDPDLRLYELLSRPGYLLIGCTSQAQPRAEREALADLFAQVREAYDGLVRPHLLVAEGLPADGAVPVLVDTRRQFRTRLRAQDGDLLLIRPDGYLGFQLPRAGAGLLPNLLGAWVVTHATTPALTPTHSVLG</sequence>
<dbReference type="InterPro" id="IPR036188">
    <property type="entry name" value="FAD/NAD-bd_sf"/>
</dbReference>
<feature type="domain" description="FAD-binding" evidence="4">
    <location>
        <begin position="8"/>
        <end position="338"/>
    </location>
</feature>
<gene>
    <name evidence="5" type="ORF">HNR73_000877</name>
</gene>
<dbReference type="GO" id="GO:0016709">
    <property type="term" value="F:oxidoreductase activity, acting on paired donors, with incorporation or reduction of molecular oxygen, NAD(P)H as one donor, and incorporation of one atom of oxygen"/>
    <property type="evidence" value="ECO:0007669"/>
    <property type="project" value="UniProtKB-ARBA"/>
</dbReference>
<reference evidence="5 6" key="1">
    <citation type="submission" date="2020-08" db="EMBL/GenBank/DDBJ databases">
        <title>Genomic Encyclopedia of Type Strains, Phase IV (KMG-IV): sequencing the most valuable type-strain genomes for metagenomic binning, comparative biology and taxonomic classification.</title>
        <authorList>
            <person name="Goeker M."/>
        </authorList>
    </citation>
    <scope>NUCLEOTIDE SEQUENCE [LARGE SCALE GENOMIC DNA]</scope>
    <source>
        <strain evidence="5 6">YIM 65646</strain>
    </source>
</reference>
<dbReference type="Gene3D" id="3.50.50.60">
    <property type="entry name" value="FAD/NAD(P)-binding domain"/>
    <property type="match status" value="1"/>
</dbReference>
<dbReference type="PANTHER" id="PTHR43004">
    <property type="entry name" value="TRK SYSTEM POTASSIUM UPTAKE PROTEIN"/>
    <property type="match status" value="1"/>
</dbReference>